<dbReference type="Proteomes" id="UP000053989">
    <property type="component" value="Unassembled WGS sequence"/>
</dbReference>
<dbReference type="EMBL" id="KN822058">
    <property type="protein sequence ID" value="KIM60751.1"/>
    <property type="molecule type" value="Genomic_DNA"/>
</dbReference>
<dbReference type="HOGENOM" id="CLU_1993958_0_0_1"/>
<dbReference type="AlphaFoldDB" id="A0A0C3DXY0"/>
<name>A0A0C3DXY0_9AGAM</name>
<gene>
    <name evidence="1" type="ORF">SCLCIDRAFT_927733</name>
</gene>
<reference evidence="1 2" key="1">
    <citation type="submission" date="2014-04" db="EMBL/GenBank/DDBJ databases">
        <authorList>
            <consortium name="DOE Joint Genome Institute"/>
            <person name="Kuo A."/>
            <person name="Kohler A."/>
            <person name="Nagy L.G."/>
            <person name="Floudas D."/>
            <person name="Copeland A."/>
            <person name="Barry K.W."/>
            <person name="Cichocki N."/>
            <person name="Veneault-Fourrey C."/>
            <person name="LaButti K."/>
            <person name="Lindquist E.A."/>
            <person name="Lipzen A."/>
            <person name="Lundell T."/>
            <person name="Morin E."/>
            <person name="Murat C."/>
            <person name="Sun H."/>
            <person name="Tunlid A."/>
            <person name="Henrissat B."/>
            <person name="Grigoriev I.V."/>
            <person name="Hibbett D.S."/>
            <person name="Martin F."/>
            <person name="Nordberg H.P."/>
            <person name="Cantor M.N."/>
            <person name="Hua S.X."/>
        </authorList>
    </citation>
    <scope>NUCLEOTIDE SEQUENCE [LARGE SCALE GENOMIC DNA]</scope>
    <source>
        <strain evidence="1 2">Foug A</strain>
    </source>
</reference>
<evidence type="ECO:0000313" key="1">
    <source>
        <dbReference type="EMBL" id="KIM60751.1"/>
    </source>
</evidence>
<sequence length="125" mass="14004">MNHEHLSRRMPCLVLFPSGSARCVHRKWSVQRGANIAAMFNRTSPLLILNVLVSQSLVSFDTSLGRDFFPPLLYDPLCGRLLLVTLRKRWDGDVALLPLDTLSKYNPRPAGSPVAAHFDSHPTCH</sequence>
<reference evidence="2" key="2">
    <citation type="submission" date="2015-01" db="EMBL/GenBank/DDBJ databases">
        <title>Evolutionary Origins and Diversification of the Mycorrhizal Mutualists.</title>
        <authorList>
            <consortium name="DOE Joint Genome Institute"/>
            <consortium name="Mycorrhizal Genomics Consortium"/>
            <person name="Kohler A."/>
            <person name="Kuo A."/>
            <person name="Nagy L.G."/>
            <person name="Floudas D."/>
            <person name="Copeland A."/>
            <person name="Barry K.W."/>
            <person name="Cichocki N."/>
            <person name="Veneault-Fourrey C."/>
            <person name="LaButti K."/>
            <person name="Lindquist E.A."/>
            <person name="Lipzen A."/>
            <person name="Lundell T."/>
            <person name="Morin E."/>
            <person name="Murat C."/>
            <person name="Riley R."/>
            <person name="Ohm R."/>
            <person name="Sun H."/>
            <person name="Tunlid A."/>
            <person name="Henrissat B."/>
            <person name="Grigoriev I.V."/>
            <person name="Hibbett D.S."/>
            <person name="Martin F."/>
        </authorList>
    </citation>
    <scope>NUCLEOTIDE SEQUENCE [LARGE SCALE GENOMIC DNA]</scope>
    <source>
        <strain evidence="2">Foug A</strain>
    </source>
</reference>
<dbReference type="InParanoid" id="A0A0C3DXY0"/>
<proteinExistence type="predicted"/>
<keyword evidence="2" id="KW-1185">Reference proteome</keyword>
<accession>A0A0C3DXY0</accession>
<evidence type="ECO:0000313" key="2">
    <source>
        <dbReference type="Proteomes" id="UP000053989"/>
    </source>
</evidence>
<protein>
    <submittedName>
        <fullName evidence="1">Uncharacterized protein</fullName>
    </submittedName>
</protein>
<organism evidence="1 2">
    <name type="scientific">Scleroderma citrinum Foug A</name>
    <dbReference type="NCBI Taxonomy" id="1036808"/>
    <lineage>
        <taxon>Eukaryota</taxon>
        <taxon>Fungi</taxon>
        <taxon>Dikarya</taxon>
        <taxon>Basidiomycota</taxon>
        <taxon>Agaricomycotina</taxon>
        <taxon>Agaricomycetes</taxon>
        <taxon>Agaricomycetidae</taxon>
        <taxon>Boletales</taxon>
        <taxon>Sclerodermatineae</taxon>
        <taxon>Sclerodermataceae</taxon>
        <taxon>Scleroderma</taxon>
    </lineage>
</organism>